<dbReference type="EMBL" id="WHUG01000019">
    <property type="protein sequence ID" value="MQA42320.1"/>
    <property type="molecule type" value="Genomic_DNA"/>
</dbReference>
<name>A0A6A7NAX4_9BURK</name>
<dbReference type="Proteomes" id="UP000440498">
    <property type="component" value="Unassembled WGS sequence"/>
</dbReference>
<comment type="caution">
    <text evidence="1">The sequence shown here is derived from an EMBL/GenBank/DDBJ whole genome shotgun (WGS) entry which is preliminary data.</text>
</comment>
<sequence length="86" mass="9103">MTQYVMSCRVLGMEIEVAVLRAVVALLRGAASTLPIMGLVLNTDKNTPSRGVFASAGFQATSHPQLFLSKGPPPATPGAHVQLRWA</sequence>
<keyword evidence="2" id="KW-1185">Reference proteome</keyword>
<reference evidence="1 2" key="1">
    <citation type="submission" date="2019-10" db="EMBL/GenBank/DDBJ databases">
        <title>Two novel species isolated from a subtropical stream in China.</title>
        <authorList>
            <person name="Lu H."/>
        </authorList>
    </citation>
    <scope>NUCLEOTIDE SEQUENCE [LARGE SCALE GENOMIC DNA]</scope>
    <source>
        <strain evidence="1 2">FT29W</strain>
    </source>
</reference>
<dbReference type="AlphaFoldDB" id="A0A6A7NAX4"/>
<proteinExistence type="predicted"/>
<protein>
    <submittedName>
        <fullName evidence="1">Uncharacterized protein</fullName>
    </submittedName>
</protein>
<gene>
    <name evidence="1" type="ORF">GEV02_29700</name>
</gene>
<evidence type="ECO:0000313" key="1">
    <source>
        <dbReference type="EMBL" id="MQA42320.1"/>
    </source>
</evidence>
<evidence type="ECO:0000313" key="2">
    <source>
        <dbReference type="Proteomes" id="UP000440498"/>
    </source>
</evidence>
<organism evidence="1 2">
    <name type="scientific">Rugamonas aquatica</name>
    <dbReference type="NCBI Taxonomy" id="2743357"/>
    <lineage>
        <taxon>Bacteria</taxon>
        <taxon>Pseudomonadati</taxon>
        <taxon>Pseudomonadota</taxon>
        <taxon>Betaproteobacteria</taxon>
        <taxon>Burkholderiales</taxon>
        <taxon>Oxalobacteraceae</taxon>
        <taxon>Telluria group</taxon>
        <taxon>Rugamonas</taxon>
    </lineage>
</organism>
<accession>A0A6A7NAX4</accession>
<dbReference type="RefSeq" id="WP_152841427.1">
    <property type="nucleotide sequence ID" value="NZ_WHUG01000019.1"/>
</dbReference>